<dbReference type="AlphaFoldDB" id="G3AZ41"/>
<organism evidence="3">
    <name type="scientific">Candida tenuis (strain ATCC 10573 / BCRC 21748 / CBS 615 / JCM 9827 / NBRC 10315 / NRRL Y-1498 / VKM Y-70)</name>
    <name type="common">Yeast</name>
    <name type="synonym">Yamadazyma tenuis</name>
    <dbReference type="NCBI Taxonomy" id="590646"/>
    <lineage>
        <taxon>Eukaryota</taxon>
        <taxon>Fungi</taxon>
        <taxon>Dikarya</taxon>
        <taxon>Ascomycota</taxon>
        <taxon>Saccharomycotina</taxon>
        <taxon>Pichiomycetes</taxon>
        <taxon>Debaryomycetaceae</taxon>
        <taxon>Yamadazyma</taxon>
    </lineage>
</organism>
<proteinExistence type="predicted"/>
<keyword evidence="3" id="KW-1185">Reference proteome</keyword>
<protein>
    <submittedName>
        <fullName evidence="2">Uncharacterized protein</fullName>
    </submittedName>
</protein>
<reference evidence="2 3" key="1">
    <citation type="journal article" date="2011" name="Proc. Natl. Acad. Sci. U.S.A.">
        <title>Comparative genomics of xylose-fermenting fungi for enhanced biofuel production.</title>
        <authorList>
            <person name="Wohlbach D.J."/>
            <person name="Kuo A."/>
            <person name="Sato T.K."/>
            <person name="Potts K.M."/>
            <person name="Salamov A.A."/>
            <person name="LaButti K.M."/>
            <person name="Sun H."/>
            <person name="Clum A."/>
            <person name="Pangilinan J.L."/>
            <person name="Lindquist E.A."/>
            <person name="Lucas S."/>
            <person name="Lapidus A."/>
            <person name="Jin M."/>
            <person name="Gunawan C."/>
            <person name="Balan V."/>
            <person name="Dale B.E."/>
            <person name="Jeffries T.W."/>
            <person name="Zinkel R."/>
            <person name="Barry K.W."/>
            <person name="Grigoriev I.V."/>
            <person name="Gasch A.P."/>
        </authorList>
    </citation>
    <scope>NUCLEOTIDE SEQUENCE [LARGE SCALE GENOMIC DNA]</scope>
    <source>
        <strain evidence="3">ATCC 10573 / BCRC 21748 / CBS 615 / JCM 9827 / NBRC 10315 / NRRL Y-1498 / VKM Y-70</strain>
    </source>
</reference>
<name>G3AZ41_CANTC</name>
<evidence type="ECO:0000313" key="2">
    <source>
        <dbReference type="EMBL" id="EGV66001.1"/>
    </source>
</evidence>
<feature type="chain" id="PRO_5003442771" evidence="1">
    <location>
        <begin position="22"/>
        <end position="260"/>
    </location>
</feature>
<feature type="signal peptide" evidence="1">
    <location>
        <begin position="1"/>
        <end position="21"/>
    </location>
</feature>
<sequence length="260" mass="28270">MKPALLRHLKCLTSLLAVSAAFTITLEDQDHTNDDSMLTWLTTRRPLEIATINDLDPESLYKTGVVIVKDTKSIILPDGDYIDIESFGGGVPIIGDETLFAEYSFKKTVLHTQSVSRPLGSALDNSRSTVANSVSYSVSASSGKTFSLIASVSAKLVLQTAFEAELDISKGTPISVQATCNVPAGKKAQIIAVISLVKVNVEKRLITLSAYKNFSDCLKGLVRANPKSCLKPNFGYELEEWERTELEFVKSVTSKCTSLD</sequence>
<evidence type="ECO:0000256" key="1">
    <source>
        <dbReference type="SAM" id="SignalP"/>
    </source>
</evidence>
<keyword evidence="1" id="KW-0732">Signal</keyword>
<dbReference type="EMBL" id="GL996512">
    <property type="protein sequence ID" value="EGV66001.1"/>
    <property type="molecule type" value="Genomic_DNA"/>
</dbReference>
<dbReference type="Proteomes" id="UP000000707">
    <property type="component" value="Unassembled WGS sequence"/>
</dbReference>
<accession>G3AZ41</accession>
<dbReference type="HOGENOM" id="CLU_1069562_0_0_1"/>
<evidence type="ECO:0000313" key="3">
    <source>
        <dbReference type="Proteomes" id="UP000000707"/>
    </source>
</evidence>
<gene>
    <name evidence="2" type="ORF">CANTEDRAFT_133432</name>
</gene>